<evidence type="ECO:0000256" key="1">
    <source>
        <dbReference type="ARBA" id="ARBA00004127"/>
    </source>
</evidence>
<comment type="similarity">
    <text evidence="2">Belongs to the UPF0073 (Hly-III) family.</text>
</comment>
<keyword evidence="8" id="KW-1185">Reference proteome</keyword>
<dbReference type="RefSeq" id="WP_209809803.1">
    <property type="nucleotide sequence ID" value="NZ_JAGGKT010000003.1"/>
</dbReference>
<evidence type="ECO:0000256" key="3">
    <source>
        <dbReference type="ARBA" id="ARBA00022692"/>
    </source>
</evidence>
<name>A0ABS4GN85_9BACL</name>
<keyword evidence="5 6" id="KW-0472">Membrane</keyword>
<protein>
    <submittedName>
        <fullName evidence="7">Hemolysin III</fullName>
    </submittedName>
</protein>
<evidence type="ECO:0000256" key="2">
    <source>
        <dbReference type="ARBA" id="ARBA00008488"/>
    </source>
</evidence>
<reference evidence="7 8" key="1">
    <citation type="submission" date="2021-03" db="EMBL/GenBank/DDBJ databases">
        <title>Genomic Encyclopedia of Type Strains, Phase IV (KMG-IV): sequencing the most valuable type-strain genomes for metagenomic binning, comparative biology and taxonomic classification.</title>
        <authorList>
            <person name="Goeker M."/>
        </authorList>
    </citation>
    <scope>NUCLEOTIDE SEQUENCE [LARGE SCALE GENOMIC DNA]</scope>
    <source>
        <strain evidence="7 8">DSM 24738</strain>
    </source>
</reference>
<gene>
    <name evidence="7" type="ORF">J2Z37_001730</name>
</gene>
<dbReference type="PANTHER" id="PTHR20855">
    <property type="entry name" value="ADIPOR/PROGESTIN RECEPTOR-RELATED"/>
    <property type="match status" value="1"/>
</dbReference>
<keyword evidence="3 6" id="KW-0812">Transmembrane</keyword>
<feature type="transmembrane region" description="Helical" evidence="6">
    <location>
        <begin position="84"/>
        <end position="102"/>
    </location>
</feature>
<evidence type="ECO:0000313" key="7">
    <source>
        <dbReference type="EMBL" id="MBP1931729.1"/>
    </source>
</evidence>
<feature type="transmembrane region" description="Helical" evidence="6">
    <location>
        <begin position="16"/>
        <end position="35"/>
    </location>
</feature>
<comment type="subcellular location">
    <subcellularLocation>
        <location evidence="1">Endomembrane system</location>
        <topology evidence="1">Multi-pass membrane protein</topology>
    </subcellularLocation>
</comment>
<proteinExistence type="inferred from homology"/>
<evidence type="ECO:0000256" key="6">
    <source>
        <dbReference type="SAM" id="Phobius"/>
    </source>
</evidence>
<feature type="transmembrane region" description="Helical" evidence="6">
    <location>
        <begin position="194"/>
        <end position="212"/>
    </location>
</feature>
<evidence type="ECO:0000256" key="5">
    <source>
        <dbReference type="ARBA" id="ARBA00023136"/>
    </source>
</evidence>
<feature type="transmembrane region" description="Helical" evidence="6">
    <location>
        <begin position="133"/>
        <end position="151"/>
    </location>
</feature>
<dbReference type="InterPro" id="IPR004254">
    <property type="entry name" value="AdipoR/HlyIII-related"/>
</dbReference>
<dbReference type="NCBIfam" id="TIGR01065">
    <property type="entry name" value="hlyIII"/>
    <property type="match status" value="1"/>
</dbReference>
<keyword evidence="4 6" id="KW-1133">Transmembrane helix</keyword>
<sequence>MTKTFCYTKREEFLNALTHGIGALLSMIASFFLIIHAYEKGSAIQIICLTTYAITMFCLFSASTLVHSFPEGKLKDLFEALDHAAIYLFIAGTYTPFLFIVIKGSIGSKLFYTIWSIAVAGAIFKIIFTKRFVYFSTFIYIVMGWLMIIAWDPLITSLSKDGIRLLVAGGIFYTFGTVFYLWRGFPFHHAVWHLFVLAGTAFHFFTIFLYVLPLL</sequence>
<evidence type="ECO:0000313" key="8">
    <source>
        <dbReference type="Proteomes" id="UP001519343"/>
    </source>
</evidence>
<dbReference type="PANTHER" id="PTHR20855:SF129">
    <property type="entry name" value="HEMOLYSIN-3 HOMOLOG"/>
    <property type="match status" value="1"/>
</dbReference>
<dbReference type="EMBL" id="JAGGKT010000003">
    <property type="protein sequence ID" value="MBP1931729.1"/>
    <property type="molecule type" value="Genomic_DNA"/>
</dbReference>
<feature type="transmembrane region" description="Helical" evidence="6">
    <location>
        <begin position="42"/>
        <end position="64"/>
    </location>
</feature>
<evidence type="ECO:0000256" key="4">
    <source>
        <dbReference type="ARBA" id="ARBA00022989"/>
    </source>
</evidence>
<dbReference type="InterPro" id="IPR005744">
    <property type="entry name" value="Hy-lIII"/>
</dbReference>
<feature type="transmembrane region" description="Helical" evidence="6">
    <location>
        <begin position="109"/>
        <end position="127"/>
    </location>
</feature>
<comment type="caution">
    <text evidence="7">The sequence shown here is derived from an EMBL/GenBank/DDBJ whole genome shotgun (WGS) entry which is preliminary data.</text>
</comment>
<accession>A0ABS4GN85</accession>
<feature type="transmembrane region" description="Helical" evidence="6">
    <location>
        <begin position="163"/>
        <end position="182"/>
    </location>
</feature>
<dbReference type="Pfam" id="PF03006">
    <property type="entry name" value="HlyIII"/>
    <property type="match status" value="1"/>
</dbReference>
<organism evidence="7 8">
    <name type="scientific">Ammoniphilus resinae</name>
    <dbReference type="NCBI Taxonomy" id="861532"/>
    <lineage>
        <taxon>Bacteria</taxon>
        <taxon>Bacillati</taxon>
        <taxon>Bacillota</taxon>
        <taxon>Bacilli</taxon>
        <taxon>Bacillales</taxon>
        <taxon>Paenibacillaceae</taxon>
        <taxon>Aneurinibacillus group</taxon>
        <taxon>Ammoniphilus</taxon>
    </lineage>
</organism>
<dbReference type="Proteomes" id="UP001519343">
    <property type="component" value="Unassembled WGS sequence"/>
</dbReference>